<evidence type="ECO:0000256" key="1">
    <source>
        <dbReference type="ARBA" id="ARBA00023015"/>
    </source>
</evidence>
<dbReference type="GO" id="GO:0008270">
    <property type="term" value="F:zinc ion binding"/>
    <property type="evidence" value="ECO:0007669"/>
    <property type="project" value="InterPro"/>
</dbReference>
<evidence type="ECO:0000256" key="2">
    <source>
        <dbReference type="ARBA" id="ARBA00023125"/>
    </source>
</evidence>
<dbReference type="STRING" id="503106.A0A218Z7I7"/>
<keyword evidence="8" id="KW-1185">Reference proteome</keyword>
<keyword evidence="4" id="KW-0539">Nucleus</keyword>
<comment type="caution">
    <text evidence="7">The sequence shown here is derived from an EMBL/GenBank/DDBJ whole genome shotgun (WGS) entry which is preliminary data.</text>
</comment>
<dbReference type="GO" id="GO:0000435">
    <property type="term" value="P:positive regulation of transcription from RNA polymerase II promoter by galactose"/>
    <property type="evidence" value="ECO:0007669"/>
    <property type="project" value="TreeGrafter"/>
</dbReference>
<keyword evidence="3" id="KW-0804">Transcription</keyword>
<feature type="compositionally biased region" description="Low complexity" evidence="5">
    <location>
        <begin position="428"/>
        <end position="438"/>
    </location>
</feature>
<organism evidence="7 8">
    <name type="scientific">Diplocarpon coronariae</name>
    <dbReference type="NCBI Taxonomy" id="2795749"/>
    <lineage>
        <taxon>Eukaryota</taxon>
        <taxon>Fungi</taxon>
        <taxon>Dikarya</taxon>
        <taxon>Ascomycota</taxon>
        <taxon>Pezizomycotina</taxon>
        <taxon>Leotiomycetes</taxon>
        <taxon>Helotiales</taxon>
        <taxon>Drepanopezizaceae</taxon>
        <taxon>Diplocarpon</taxon>
    </lineage>
</organism>
<dbReference type="InterPro" id="IPR036864">
    <property type="entry name" value="Zn2-C6_fun-type_DNA-bd_sf"/>
</dbReference>
<evidence type="ECO:0000256" key="4">
    <source>
        <dbReference type="ARBA" id="ARBA00023242"/>
    </source>
</evidence>
<dbReference type="AlphaFoldDB" id="A0A218Z7I7"/>
<evidence type="ECO:0000313" key="8">
    <source>
        <dbReference type="Proteomes" id="UP000242519"/>
    </source>
</evidence>
<dbReference type="InterPro" id="IPR001138">
    <property type="entry name" value="Zn2Cys6_DnaBD"/>
</dbReference>
<dbReference type="SUPFAM" id="SSF57701">
    <property type="entry name" value="Zn2/Cys6 DNA-binding domain"/>
    <property type="match status" value="1"/>
</dbReference>
<feature type="compositionally biased region" description="Low complexity" evidence="5">
    <location>
        <begin position="382"/>
        <end position="394"/>
    </location>
</feature>
<evidence type="ECO:0000256" key="5">
    <source>
        <dbReference type="SAM" id="MobiDB-lite"/>
    </source>
</evidence>
<keyword evidence="1" id="KW-0805">Transcription regulation</keyword>
<proteinExistence type="predicted"/>
<evidence type="ECO:0000256" key="3">
    <source>
        <dbReference type="ARBA" id="ARBA00023163"/>
    </source>
</evidence>
<reference evidence="7 8" key="1">
    <citation type="submission" date="2017-04" db="EMBL/GenBank/DDBJ databases">
        <title>Draft genome sequence of Marssonina coronaria NL1: causal agent of apple blotch.</title>
        <authorList>
            <person name="Cheng Q."/>
        </authorList>
    </citation>
    <scope>NUCLEOTIDE SEQUENCE [LARGE SCALE GENOMIC DNA]</scope>
    <source>
        <strain evidence="7 8">NL1</strain>
    </source>
</reference>
<feature type="compositionally biased region" description="Polar residues" evidence="5">
    <location>
        <begin position="322"/>
        <end position="333"/>
    </location>
</feature>
<dbReference type="InParanoid" id="A0A218Z7I7"/>
<dbReference type="PANTHER" id="PTHR47424">
    <property type="entry name" value="REGULATORY PROTEIN GAL4"/>
    <property type="match status" value="1"/>
</dbReference>
<gene>
    <name evidence="7" type="ORF">B2J93_2186</name>
</gene>
<feature type="region of interest" description="Disordered" evidence="5">
    <location>
        <begin position="1"/>
        <end position="76"/>
    </location>
</feature>
<feature type="compositionally biased region" description="Basic and acidic residues" evidence="5">
    <location>
        <begin position="59"/>
        <end position="71"/>
    </location>
</feature>
<dbReference type="Proteomes" id="UP000242519">
    <property type="component" value="Unassembled WGS sequence"/>
</dbReference>
<evidence type="ECO:0000259" key="6">
    <source>
        <dbReference type="PROSITE" id="PS50048"/>
    </source>
</evidence>
<evidence type="ECO:0000313" key="7">
    <source>
        <dbReference type="EMBL" id="OWP03674.1"/>
    </source>
</evidence>
<dbReference type="InterPro" id="IPR051127">
    <property type="entry name" value="Fungal_SecMet_Regulators"/>
</dbReference>
<feature type="compositionally biased region" description="Basic and acidic residues" evidence="5">
    <location>
        <begin position="418"/>
        <end position="427"/>
    </location>
</feature>
<dbReference type="GO" id="GO:0000978">
    <property type="term" value="F:RNA polymerase II cis-regulatory region sequence-specific DNA binding"/>
    <property type="evidence" value="ECO:0007669"/>
    <property type="project" value="TreeGrafter"/>
</dbReference>
<feature type="domain" description="Zn(2)-C6 fungal-type" evidence="6">
    <location>
        <begin position="80"/>
        <end position="114"/>
    </location>
</feature>
<dbReference type="SMART" id="SM00066">
    <property type="entry name" value="GAL4"/>
    <property type="match status" value="1"/>
</dbReference>
<dbReference type="GO" id="GO:0005634">
    <property type="term" value="C:nucleus"/>
    <property type="evidence" value="ECO:0007669"/>
    <property type="project" value="TreeGrafter"/>
</dbReference>
<dbReference type="PANTHER" id="PTHR47424:SF3">
    <property type="entry name" value="REGULATORY PROTEIN GAL4"/>
    <property type="match status" value="1"/>
</dbReference>
<dbReference type="PROSITE" id="PS50048">
    <property type="entry name" value="ZN2_CY6_FUNGAL_2"/>
    <property type="match status" value="1"/>
</dbReference>
<dbReference type="Gene3D" id="4.10.240.10">
    <property type="entry name" value="Zn(2)-C6 fungal-type DNA-binding domain"/>
    <property type="match status" value="1"/>
</dbReference>
<dbReference type="OrthoDB" id="5394557at2759"/>
<keyword evidence="2" id="KW-0238">DNA-binding</keyword>
<dbReference type="GO" id="GO:0000981">
    <property type="term" value="F:DNA-binding transcription factor activity, RNA polymerase II-specific"/>
    <property type="evidence" value="ECO:0007669"/>
    <property type="project" value="InterPro"/>
</dbReference>
<accession>A0A218Z7I7</accession>
<dbReference type="PROSITE" id="PS00463">
    <property type="entry name" value="ZN2_CY6_FUNGAL_1"/>
    <property type="match status" value="1"/>
</dbReference>
<dbReference type="CDD" id="cd00067">
    <property type="entry name" value="GAL4"/>
    <property type="match status" value="1"/>
</dbReference>
<dbReference type="Pfam" id="PF00172">
    <property type="entry name" value="Zn_clus"/>
    <property type="match status" value="1"/>
</dbReference>
<feature type="compositionally biased region" description="Low complexity" evidence="5">
    <location>
        <begin position="342"/>
        <end position="375"/>
    </location>
</feature>
<feature type="region of interest" description="Disordered" evidence="5">
    <location>
        <begin position="250"/>
        <end position="447"/>
    </location>
</feature>
<protein>
    <submittedName>
        <fullName evidence="7">N-terminal fungal transcription factor-containing protein</fullName>
    </submittedName>
</protein>
<name>A0A218Z7I7_9HELO</name>
<sequence>MVRVGSYGGYQEDEETTFRRYSSRGHAYPLSHDREYNSTSNQAVYPGSRSHHPSPSEPRTIERSPERDSNSRPRSRIPVACGRCRKRKIRCSGDTGTGEPCTNCKNAGNEQCQFLRVSSEPAQMKNECANGYDYNASGGAAASRLNCRMMPFAPQFGAQSAPLPLDGYQYRNGSMSAYQYPVKPYYQMPSFGDFGDENVDYGLQGQLIGADQMGLGSNYITSASTRGWTPAPQVPKTPLYIEQSEAPYSHGQVPMPFHHAPSYPLRTQVNPDPKTMPMNGMGASLPPPVNASVDRMLPFPASNTGRPAQMGSLLRSSDGLPSATTLQSQQFSDYSFMRSDRNPSSNNASSENASVSSSSYLPASSTSPESLSPSSHMAYGAHPPSSSGHPSSESDVYTPPSHDGISAGSDSSSYAHNRGSDGSKRDSQGSQESSGHGSLPSMNGQQGLLVNGHRYHYVPMMGYSGQNNYGPVPPIIHHPTPVSRHSIAVGADHE</sequence>
<dbReference type="EMBL" id="MZNU01000174">
    <property type="protein sequence ID" value="OWP03674.1"/>
    <property type="molecule type" value="Genomic_DNA"/>
</dbReference>